<keyword evidence="10 14" id="KW-0472">Membrane</keyword>
<dbReference type="SUPFAM" id="SSF47917">
    <property type="entry name" value="C-terminal domain of alpha and beta subunits of F1 ATP synthase"/>
    <property type="match status" value="1"/>
</dbReference>
<comment type="caution">
    <text evidence="18">The sequence shown here is derived from an EMBL/GenBank/DDBJ whole genome shotgun (WGS) entry which is preliminary data.</text>
</comment>
<dbReference type="CDD" id="cd18113">
    <property type="entry name" value="ATP-synt_F1_alpha_C"/>
    <property type="match status" value="1"/>
</dbReference>
<dbReference type="EMBL" id="VRYY01000144">
    <property type="protein sequence ID" value="MBG3876656.1"/>
    <property type="molecule type" value="Genomic_DNA"/>
</dbReference>
<evidence type="ECO:0000256" key="4">
    <source>
        <dbReference type="ARBA" id="ARBA00022448"/>
    </source>
</evidence>
<keyword evidence="5 14" id="KW-0547">Nucleotide-binding</keyword>
<dbReference type="InterPro" id="IPR033732">
    <property type="entry name" value="ATP_synth_F1_a_nt-bd_dom"/>
</dbReference>
<dbReference type="Proteomes" id="UP001194469">
    <property type="component" value="Unassembled WGS sequence"/>
</dbReference>
<dbReference type="CDD" id="cd01132">
    <property type="entry name" value="F1-ATPase_alpha_CD"/>
    <property type="match status" value="1"/>
</dbReference>
<dbReference type="InterPro" id="IPR000793">
    <property type="entry name" value="ATP_synth_asu_C"/>
</dbReference>
<comment type="catalytic activity">
    <reaction evidence="14">
        <text>ATP + H2O + 4 H(+)(in) = ADP + phosphate + 5 H(+)(out)</text>
        <dbReference type="Rhea" id="RHEA:57720"/>
        <dbReference type="ChEBI" id="CHEBI:15377"/>
        <dbReference type="ChEBI" id="CHEBI:15378"/>
        <dbReference type="ChEBI" id="CHEBI:30616"/>
        <dbReference type="ChEBI" id="CHEBI:43474"/>
        <dbReference type="ChEBI" id="CHEBI:456216"/>
        <dbReference type="EC" id="7.1.2.2"/>
    </reaction>
</comment>
<proteinExistence type="inferred from homology"/>
<evidence type="ECO:0000259" key="15">
    <source>
        <dbReference type="Pfam" id="PF00006"/>
    </source>
</evidence>
<dbReference type="InterPro" id="IPR004100">
    <property type="entry name" value="ATPase_F1/V1/A1_a/bsu_N"/>
</dbReference>
<evidence type="ECO:0000256" key="14">
    <source>
        <dbReference type="HAMAP-Rule" id="MF_01346"/>
    </source>
</evidence>
<protein>
    <recommendedName>
        <fullName evidence="14">ATP synthase subunit alpha</fullName>
        <ecNumber evidence="14">7.1.2.2</ecNumber>
    </recommendedName>
    <alternativeName>
        <fullName evidence="14">ATP synthase F1 sector subunit alpha</fullName>
    </alternativeName>
    <alternativeName>
        <fullName evidence="14">F-ATPase subunit alpha</fullName>
    </alternativeName>
</protein>
<gene>
    <name evidence="14" type="primary">atpA</name>
    <name evidence="18" type="ORF">FVW20_06345</name>
</gene>
<comment type="similarity">
    <text evidence="3 14">Belongs to the ATPase alpha/beta chains family.</text>
</comment>
<keyword evidence="4 14" id="KW-0813">Transport</keyword>
<dbReference type="EC" id="7.1.2.2" evidence="14"/>
<keyword evidence="14" id="KW-1003">Cell membrane</keyword>
<keyword evidence="12 14" id="KW-0066">ATP synthesis</keyword>
<comment type="subcellular location">
    <subcellularLocation>
        <location evidence="14">Cell membrane</location>
        <topology evidence="14">Peripheral membrane protein</topology>
    </subcellularLocation>
    <subcellularLocation>
        <location evidence="2">Membrane</location>
    </subcellularLocation>
</comment>
<dbReference type="Gene3D" id="3.40.50.300">
    <property type="entry name" value="P-loop containing nucleotide triphosphate hydrolases"/>
    <property type="match status" value="1"/>
</dbReference>
<reference evidence="18 19" key="1">
    <citation type="submission" date="2019-08" db="EMBL/GenBank/DDBJ databases">
        <authorList>
            <person name="Luo N."/>
        </authorList>
    </citation>
    <scope>NUCLEOTIDE SEQUENCE [LARGE SCALE GENOMIC DNA]</scope>
    <source>
        <strain evidence="18 19">NCIMB 9442</strain>
    </source>
</reference>
<dbReference type="Pfam" id="PF00306">
    <property type="entry name" value="ATP-synt_ab_C"/>
    <property type="match status" value="1"/>
</dbReference>
<keyword evidence="6 14" id="KW-0375">Hydrogen ion transport</keyword>
<dbReference type="Pfam" id="PF02874">
    <property type="entry name" value="ATP-synt_ab_N"/>
    <property type="match status" value="1"/>
</dbReference>
<dbReference type="SUPFAM" id="SSF52540">
    <property type="entry name" value="P-loop containing nucleoside triphosphate hydrolases"/>
    <property type="match status" value="1"/>
</dbReference>
<name>A0ABS0J2J8_9BACT</name>
<sequence>MQIKAEEISKIIEEQIQSYEQRVEMSETGTVLSVGDGIARVYGVRNAMAMELLEFPGGLMGMVLNLEEDNVGVALLGEDTGIKEGDPVKRTGKIFSVPVGDEVMGRVLNPLGQPIDGLGPLEAKEFRPVELKAPGIIARKSVHQPMPTGIKAIDAMTPIGRGQRELIIGDRQTGKTAVCIDAILAQRDTGIRCFYVAIGQKKATVALVADTLRKHGAMEYTTIISATASEPAPLQFISAYSGCTMAEFYRDKGDHALIIYDDLSKQAVAYRQMSLLLRRPPGREAYPGDVFYLHSRLLERAAKVNDSLGAGSLTALPIIETQAGDVSAYIPTNVISITDGQVYLEPNLFNAGIRPAINVGLSVSRVGGAAQIKAMKQVAGTMRLDLAQYRELAAFAQFGSDLDKATKQKLDRGARLVELLKQPQYQPMPVEQQVASMYAATRGLMDDVPVLAIRKFEAEMLDFLKNSKADILNDIKTKKALDADIEDRLKAAVAEFKKGFQA</sequence>
<evidence type="ECO:0000256" key="2">
    <source>
        <dbReference type="ARBA" id="ARBA00004370"/>
    </source>
</evidence>
<dbReference type="PANTHER" id="PTHR48082">
    <property type="entry name" value="ATP SYNTHASE SUBUNIT ALPHA, MITOCHONDRIAL"/>
    <property type="match status" value="1"/>
</dbReference>
<evidence type="ECO:0000313" key="18">
    <source>
        <dbReference type="EMBL" id="MBG3876656.1"/>
    </source>
</evidence>
<accession>A0ABS0J2J8</accession>
<dbReference type="InterPro" id="IPR038376">
    <property type="entry name" value="ATP_synth_asu_C_sf"/>
</dbReference>
<evidence type="ECO:0000259" key="17">
    <source>
        <dbReference type="Pfam" id="PF02874"/>
    </source>
</evidence>
<organism evidence="18 19">
    <name type="scientific">Nitratidesulfovibrio oxamicus</name>
    <dbReference type="NCBI Taxonomy" id="32016"/>
    <lineage>
        <taxon>Bacteria</taxon>
        <taxon>Pseudomonadati</taxon>
        <taxon>Thermodesulfobacteriota</taxon>
        <taxon>Desulfovibrionia</taxon>
        <taxon>Desulfovibrionales</taxon>
        <taxon>Desulfovibrionaceae</taxon>
        <taxon>Nitratidesulfovibrio</taxon>
    </lineage>
</organism>
<evidence type="ECO:0000256" key="9">
    <source>
        <dbReference type="ARBA" id="ARBA00023065"/>
    </source>
</evidence>
<dbReference type="SUPFAM" id="SSF50615">
    <property type="entry name" value="N-terminal domain of alpha and beta subunits of F1 ATP synthase"/>
    <property type="match status" value="1"/>
</dbReference>
<evidence type="ECO:0000256" key="5">
    <source>
        <dbReference type="ARBA" id="ARBA00022741"/>
    </source>
</evidence>
<dbReference type="Gene3D" id="2.40.30.20">
    <property type="match status" value="1"/>
</dbReference>
<feature type="domain" description="ATPase F1/V1/A1 complex alpha/beta subunit nucleotide-binding" evidence="15">
    <location>
        <begin position="149"/>
        <end position="364"/>
    </location>
</feature>
<comment type="function">
    <text evidence="1 14">Produces ATP from ADP in the presence of a proton gradient across the membrane. The alpha chain is a regulatory subunit.</text>
</comment>
<dbReference type="HAMAP" id="MF_01346">
    <property type="entry name" value="ATP_synth_alpha_bact"/>
    <property type="match status" value="1"/>
</dbReference>
<evidence type="ECO:0000256" key="3">
    <source>
        <dbReference type="ARBA" id="ARBA00008936"/>
    </source>
</evidence>
<dbReference type="NCBIfam" id="NF009884">
    <property type="entry name" value="PRK13343.1"/>
    <property type="match status" value="1"/>
</dbReference>
<evidence type="ECO:0000256" key="6">
    <source>
        <dbReference type="ARBA" id="ARBA00022781"/>
    </source>
</evidence>
<keyword evidence="19" id="KW-1185">Reference proteome</keyword>
<comment type="subunit">
    <text evidence="13">F-type ATPases have 2 components, CF(1) - the catalytic core - and CF(0) - the membrane proton channel. CF(1) has five subunits: alpha(3), beta(3), gamma(1), delta(1), epsilon(1). CF(0) has four main subunits: a(1), b(1), b'(1) and c(9-12).</text>
</comment>
<evidence type="ECO:0000256" key="13">
    <source>
        <dbReference type="ARBA" id="ARBA00026013"/>
    </source>
</evidence>
<dbReference type="PIRSF" id="PIRSF039088">
    <property type="entry name" value="F_ATPase_subunit_alpha"/>
    <property type="match status" value="1"/>
</dbReference>
<dbReference type="Gene3D" id="1.20.150.20">
    <property type="entry name" value="ATP synthase alpha/beta chain, C-terminal domain"/>
    <property type="match status" value="1"/>
</dbReference>
<feature type="site" description="Required for activity" evidence="14">
    <location>
        <position position="362"/>
    </location>
</feature>
<dbReference type="InterPro" id="IPR023366">
    <property type="entry name" value="ATP_synth_asu-like_sf"/>
</dbReference>
<evidence type="ECO:0000256" key="11">
    <source>
        <dbReference type="ARBA" id="ARBA00023196"/>
    </source>
</evidence>
<dbReference type="PANTHER" id="PTHR48082:SF2">
    <property type="entry name" value="ATP SYNTHASE SUBUNIT ALPHA, MITOCHONDRIAL"/>
    <property type="match status" value="1"/>
</dbReference>
<feature type="domain" description="ATP synthase alpha subunit C-terminal" evidence="16">
    <location>
        <begin position="371"/>
        <end position="496"/>
    </location>
</feature>
<evidence type="ECO:0000256" key="8">
    <source>
        <dbReference type="ARBA" id="ARBA00022967"/>
    </source>
</evidence>
<evidence type="ECO:0000256" key="1">
    <source>
        <dbReference type="ARBA" id="ARBA00003784"/>
    </source>
</evidence>
<dbReference type="InterPro" id="IPR000194">
    <property type="entry name" value="ATPase_F1/V1/A1_a/bsu_nucl-bd"/>
</dbReference>
<dbReference type="NCBIfam" id="TIGR00962">
    <property type="entry name" value="atpA"/>
    <property type="match status" value="1"/>
</dbReference>
<evidence type="ECO:0000256" key="10">
    <source>
        <dbReference type="ARBA" id="ARBA00023136"/>
    </source>
</evidence>
<keyword evidence="11 14" id="KW-0139">CF(1)</keyword>
<dbReference type="CDD" id="cd18116">
    <property type="entry name" value="ATP-synt_F1_alpha_N"/>
    <property type="match status" value="1"/>
</dbReference>
<evidence type="ECO:0000313" key="19">
    <source>
        <dbReference type="Proteomes" id="UP001194469"/>
    </source>
</evidence>
<keyword evidence="8 14" id="KW-1278">Translocase</keyword>
<evidence type="ECO:0000259" key="16">
    <source>
        <dbReference type="Pfam" id="PF00306"/>
    </source>
</evidence>
<evidence type="ECO:0000256" key="7">
    <source>
        <dbReference type="ARBA" id="ARBA00022840"/>
    </source>
</evidence>
<feature type="binding site" evidence="14">
    <location>
        <begin position="169"/>
        <end position="176"/>
    </location>
    <ligand>
        <name>ATP</name>
        <dbReference type="ChEBI" id="CHEBI:30616"/>
    </ligand>
</feature>
<dbReference type="InterPro" id="IPR036121">
    <property type="entry name" value="ATPase_F1/V1/A1_a/bsu_N_sf"/>
</dbReference>
<keyword evidence="9 14" id="KW-0406">Ion transport</keyword>
<evidence type="ECO:0000256" key="12">
    <source>
        <dbReference type="ARBA" id="ARBA00023310"/>
    </source>
</evidence>
<dbReference type="Pfam" id="PF00006">
    <property type="entry name" value="ATP-synt_ab"/>
    <property type="match status" value="1"/>
</dbReference>
<dbReference type="PROSITE" id="PS00152">
    <property type="entry name" value="ATPASE_ALPHA_BETA"/>
    <property type="match status" value="1"/>
</dbReference>
<dbReference type="InterPro" id="IPR027417">
    <property type="entry name" value="P-loop_NTPase"/>
</dbReference>
<feature type="domain" description="ATPase F1/V1/A1 complex alpha/beta subunit N-terminal" evidence="17">
    <location>
        <begin position="25"/>
        <end position="92"/>
    </location>
</feature>
<dbReference type="InterPro" id="IPR020003">
    <property type="entry name" value="ATPase_a/bsu_AS"/>
</dbReference>
<dbReference type="InterPro" id="IPR005294">
    <property type="entry name" value="ATP_synth_F1_asu"/>
</dbReference>
<dbReference type="RefSeq" id="WP_015946451.1">
    <property type="nucleotide sequence ID" value="NZ_VRYY01000144.1"/>
</dbReference>
<keyword evidence="7 14" id="KW-0067">ATP-binding</keyword>